<protein>
    <submittedName>
        <fullName evidence="7">Sulfur oxidation c-type cytochrome SoxX</fullName>
    </submittedName>
</protein>
<dbReference type="EMBL" id="QOHR01000017">
    <property type="protein sequence ID" value="REC55628.1"/>
    <property type="molecule type" value="Genomic_DNA"/>
</dbReference>
<evidence type="ECO:0000256" key="1">
    <source>
        <dbReference type="ARBA" id="ARBA00022617"/>
    </source>
</evidence>
<gene>
    <name evidence="7" type="primary">soxX</name>
    <name evidence="7" type="ORF">DRV84_11470</name>
</gene>
<evidence type="ECO:0000259" key="6">
    <source>
        <dbReference type="PROSITE" id="PS51007"/>
    </source>
</evidence>
<comment type="caution">
    <text evidence="7">The sequence shown here is derived from an EMBL/GenBank/DDBJ whole genome shotgun (WGS) entry which is preliminary data.</text>
</comment>
<feature type="chain" id="PRO_5017595702" evidence="5">
    <location>
        <begin position="22"/>
        <end position="162"/>
    </location>
</feature>
<dbReference type="PROSITE" id="PS51007">
    <property type="entry name" value="CYTC"/>
    <property type="match status" value="1"/>
</dbReference>
<evidence type="ECO:0000256" key="5">
    <source>
        <dbReference type="SAM" id="SignalP"/>
    </source>
</evidence>
<dbReference type="AlphaFoldDB" id="A0A3D9BQ30"/>
<feature type="signal peptide" evidence="5">
    <location>
        <begin position="1"/>
        <end position="21"/>
    </location>
</feature>
<keyword evidence="1 4" id="KW-0349">Heme</keyword>
<dbReference type="InterPro" id="IPR009056">
    <property type="entry name" value="Cyt_c-like_dom"/>
</dbReference>
<feature type="domain" description="Cytochrome c" evidence="6">
    <location>
        <begin position="47"/>
        <end position="159"/>
    </location>
</feature>
<dbReference type="InterPro" id="IPR036909">
    <property type="entry name" value="Cyt_c-like_dom_sf"/>
</dbReference>
<evidence type="ECO:0000256" key="2">
    <source>
        <dbReference type="ARBA" id="ARBA00022723"/>
    </source>
</evidence>
<dbReference type="SUPFAM" id="SSF46626">
    <property type="entry name" value="Cytochrome c"/>
    <property type="match status" value="1"/>
</dbReference>
<reference evidence="7 8" key="1">
    <citation type="journal article" date="2017" name="Int. J. Syst. Evol. Microbiol.">
        <title>Rhodosalinus sediminis gen. nov., sp. nov., isolated from marine saltern.</title>
        <authorList>
            <person name="Guo L.Y."/>
            <person name="Ling S.K."/>
            <person name="Li C.M."/>
            <person name="Chen G.J."/>
            <person name="Du Z.J."/>
        </authorList>
    </citation>
    <scope>NUCLEOTIDE SEQUENCE [LARGE SCALE GENOMIC DNA]</scope>
    <source>
        <strain evidence="7 8">WDN1C137</strain>
    </source>
</reference>
<dbReference type="NCBIfam" id="TIGR04485">
    <property type="entry name" value="thiosulf_SoxX"/>
    <property type="match status" value="1"/>
</dbReference>
<dbReference type="GO" id="GO:0009055">
    <property type="term" value="F:electron transfer activity"/>
    <property type="evidence" value="ECO:0007669"/>
    <property type="project" value="InterPro"/>
</dbReference>
<accession>A0A3D9BQ30</accession>
<organism evidence="7 8">
    <name type="scientific">Rhodosalinus sediminis</name>
    <dbReference type="NCBI Taxonomy" id="1940533"/>
    <lineage>
        <taxon>Bacteria</taxon>
        <taxon>Pseudomonadati</taxon>
        <taxon>Pseudomonadota</taxon>
        <taxon>Alphaproteobacteria</taxon>
        <taxon>Rhodobacterales</taxon>
        <taxon>Paracoccaceae</taxon>
        <taxon>Rhodosalinus</taxon>
    </lineage>
</organism>
<dbReference type="Gene3D" id="1.10.760.10">
    <property type="entry name" value="Cytochrome c-like domain"/>
    <property type="match status" value="1"/>
</dbReference>
<keyword evidence="3 4" id="KW-0408">Iron</keyword>
<dbReference type="OrthoDB" id="9793634at2"/>
<keyword evidence="2 4" id="KW-0479">Metal-binding</keyword>
<evidence type="ECO:0000256" key="3">
    <source>
        <dbReference type="ARBA" id="ARBA00023004"/>
    </source>
</evidence>
<keyword evidence="8" id="KW-1185">Reference proteome</keyword>
<dbReference type="Proteomes" id="UP000257131">
    <property type="component" value="Unassembled WGS sequence"/>
</dbReference>
<dbReference type="GO" id="GO:0020037">
    <property type="term" value="F:heme binding"/>
    <property type="evidence" value="ECO:0007669"/>
    <property type="project" value="InterPro"/>
</dbReference>
<dbReference type="InterPro" id="IPR030999">
    <property type="entry name" value="Thiosulf_SoxX"/>
</dbReference>
<name>A0A3D9BQ30_9RHOB</name>
<dbReference type="GO" id="GO:0046872">
    <property type="term" value="F:metal ion binding"/>
    <property type="evidence" value="ECO:0007669"/>
    <property type="project" value="UniProtKB-KW"/>
</dbReference>
<dbReference type="RefSeq" id="WP_115980754.1">
    <property type="nucleotide sequence ID" value="NZ_CAJXNW010000028.1"/>
</dbReference>
<evidence type="ECO:0000313" key="8">
    <source>
        <dbReference type="Proteomes" id="UP000257131"/>
    </source>
</evidence>
<proteinExistence type="predicted"/>
<keyword evidence="5" id="KW-0732">Signal</keyword>
<sequence length="162" mass="17257">MKQTATILASCVIALAGAAQADEGAYAQEISFGEYGGVAEPLTDTPGDPERGAEIMVTKSEGNCISCHMVSALDFAPFHGEVGPPLDGVADRWDEAQLRGLLVDAKQTYPGTIMPAYFKTSGYVRPGQAFTKKPAEEPLPPLLSAQDIEDVVAFLSTLHWED</sequence>
<evidence type="ECO:0000313" key="7">
    <source>
        <dbReference type="EMBL" id="REC55628.1"/>
    </source>
</evidence>
<dbReference type="Pfam" id="PF00034">
    <property type="entry name" value="Cytochrom_C"/>
    <property type="match status" value="1"/>
</dbReference>
<evidence type="ECO:0000256" key="4">
    <source>
        <dbReference type="PROSITE-ProRule" id="PRU00433"/>
    </source>
</evidence>